<proteinExistence type="predicted"/>
<feature type="domain" description="Helicase C-terminal" evidence="4">
    <location>
        <begin position="276"/>
        <end position="430"/>
    </location>
</feature>
<dbReference type="GO" id="GO:0003677">
    <property type="term" value="F:DNA binding"/>
    <property type="evidence" value="ECO:0007669"/>
    <property type="project" value="TreeGrafter"/>
</dbReference>
<protein>
    <submittedName>
        <fullName evidence="5">DEAD/DEAH box helicase</fullName>
    </submittedName>
</protein>
<dbReference type="SMART" id="SM00487">
    <property type="entry name" value="DEXDc"/>
    <property type="match status" value="1"/>
</dbReference>
<evidence type="ECO:0000313" key="6">
    <source>
        <dbReference type="Proteomes" id="UP000757435"/>
    </source>
</evidence>
<name>A0A951QB70_9CYAN</name>
<dbReference type="GO" id="GO:0016887">
    <property type="term" value="F:ATP hydrolysis activity"/>
    <property type="evidence" value="ECO:0007669"/>
    <property type="project" value="TreeGrafter"/>
</dbReference>
<keyword evidence="5" id="KW-0347">Helicase</keyword>
<dbReference type="Pfam" id="PF00270">
    <property type="entry name" value="DEAD"/>
    <property type="match status" value="1"/>
</dbReference>
<dbReference type="Gene3D" id="3.40.50.300">
    <property type="entry name" value="P-loop containing nucleotide triphosphate hydrolases"/>
    <property type="match status" value="2"/>
</dbReference>
<dbReference type="Proteomes" id="UP000757435">
    <property type="component" value="Unassembled WGS sequence"/>
</dbReference>
<dbReference type="InterPro" id="IPR052511">
    <property type="entry name" value="ATP-dep_Helicase"/>
</dbReference>
<gene>
    <name evidence="5" type="ORF">KME15_11260</name>
</gene>
<evidence type="ECO:0000259" key="4">
    <source>
        <dbReference type="PROSITE" id="PS51194"/>
    </source>
</evidence>
<dbReference type="AlphaFoldDB" id="A0A951QB70"/>
<dbReference type="GO" id="GO:0005524">
    <property type="term" value="F:ATP binding"/>
    <property type="evidence" value="ECO:0007669"/>
    <property type="project" value="UniProtKB-KW"/>
</dbReference>
<dbReference type="InterPro" id="IPR011545">
    <property type="entry name" value="DEAD/DEAH_box_helicase_dom"/>
</dbReference>
<dbReference type="PROSITE" id="PS51194">
    <property type="entry name" value="HELICASE_CTER"/>
    <property type="match status" value="1"/>
</dbReference>
<dbReference type="InterPro" id="IPR027417">
    <property type="entry name" value="P-loop_NTPase"/>
</dbReference>
<evidence type="ECO:0000259" key="3">
    <source>
        <dbReference type="PROSITE" id="PS51192"/>
    </source>
</evidence>
<sequence length="750" mass="84729">MANSYSSESTSRDSSGFHRLHEQVQRWIWEKQWTELRDIQEQAIAPILSANTDLIIAAATAGGKTEAAFLPIFSKLMSSRETGDIKRGEGIQVLYISPLKALINDQYRRLSELGERLEIPVHPWHGDISSSRKQRVLRNPDGVLLITPEALEAMFVLRGHELTAIFATLQYVVVDELHSFIGIERGQQLRSLLHRLELAIHRRIPRIGLSATLGEMNLAKEYLRAGEVDAVTLIESSEAGQEIKLQIRGYRKIAPVFLEDESDQESEESNSRDEIDIANHLFKVLRGDKNLIFINRRQDVEKYADLLSRLCEIHHVPNEFMPHHGSLSKELREAAEDALKEDNRPANVVCTSTLELGIDIGAVTSIAQIGAPYSVSSTRQRLGRSGRRSGDPAILRIYITEPEITPHTHPEKALHPALVQAIAMTHLLLQGWYEPPRVGKLHLSTLVQQLLSLIAERGGIRPDRAWTELCEAGAFSEVDKTTYVQVLRCLGEQDLIQQTQEGLLLLGLTGERLVNHYSFYTAFKTPEEYRVTTVGKTLGTLPIDYPILEDSYLIFAGSRWQVLSVDRIHRVIDVIRAAAGRVPYFGGEPGLVHDRIRQEMFKIYTTEDTPIFLDATARDLLQEARANFLMYGLDHSPVMEYGHQTLLFPWAGSLVMNTLFIQFLTDKLEVDQGAIALTINDITPAQLLRYLKKLSKADSPDPAILSTAVRNKIIEKHDLFLSEELLCKNYATSFLDVERAWQVIRQIIKR</sequence>
<dbReference type="GO" id="GO:0004386">
    <property type="term" value="F:helicase activity"/>
    <property type="evidence" value="ECO:0007669"/>
    <property type="project" value="UniProtKB-KW"/>
</dbReference>
<comment type="caution">
    <text evidence="5">The sequence shown here is derived from an EMBL/GenBank/DDBJ whole genome shotgun (WGS) entry which is preliminary data.</text>
</comment>
<dbReference type="PANTHER" id="PTHR47962:SF5">
    <property type="entry name" value="ATP-DEPENDENT HELICASE LHR-RELATED"/>
    <property type="match status" value="1"/>
</dbReference>
<evidence type="ECO:0000313" key="5">
    <source>
        <dbReference type="EMBL" id="MBW4659245.1"/>
    </source>
</evidence>
<dbReference type="PANTHER" id="PTHR47962">
    <property type="entry name" value="ATP-DEPENDENT HELICASE LHR-RELATED-RELATED"/>
    <property type="match status" value="1"/>
</dbReference>
<dbReference type="SUPFAM" id="SSF52540">
    <property type="entry name" value="P-loop containing nucleoside triphosphate hydrolases"/>
    <property type="match status" value="1"/>
</dbReference>
<dbReference type="Pfam" id="PF00271">
    <property type="entry name" value="Helicase_C"/>
    <property type="match status" value="1"/>
</dbReference>
<keyword evidence="2" id="KW-0067">ATP-binding</keyword>
<feature type="domain" description="Helicase ATP-binding" evidence="3">
    <location>
        <begin position="45"/>
        <end position="231"/>
    </location>
</feature>
<evidence type="ECO:0000256" key="1">
    <source>
        <dbReference type="ARBA" id="ARBA00022741"/>
    </source>
</evidence>
<reference evidence="5" key="1">
    <citation type="submission" date="2021-05" db="EMBL/GenBank/DDBJ databases">
        <authorList>
            <person name="Pietrasiak N."/>
            <person name="Ward R."/>
            <person name="Stajich J.E."/>
            <person name="Kurbessoian T."/>
        </authorList>
    </citation>
    <scope>NUCLEOTIDE SEQUENCE</scope>
    <source>
        <strain evidence="5">UHER 2000/2452</strain>
    </source>
</reference>
<keyword evidence="5" id="KW-0378">Hydrolase</keyword>
<reference evidence="5" key="2">
    <citation type="journal article" date="2022" name="Microbiol. Resour. Announc.">
        <title>Metagenome Sequencing to Explore Phylogenomics of Terrestrial Cyanobacteria.</title>
        <authorList>
            <person name="Ward R.D."/>
            <person name="Stajich J.E."/>
            <person name="Johansen J.R."/>
            <person name="Huntemann M."/>
            <person name="Clum A."/>
            <person name="Foster B."/>
            <person name="Foster B."/>
            <person name="Roux S."/>
            <person name="Palaniappan K."/>
            <person name="Varghese N."/>
            <person name="Mukherjee S."/>
            <person name="Reddy T.B.K."/>
            <person name="Daum C."/>
            <person name="Copeland A."/>
            <person name="Chen I.A."/>
            <person name="Ivanova N.N."/>
            <person name="Kyrpides N.C."/>
            <person name="Shapiro N."/>
            <person name="Eloe-Fadrosh E.A."/>
            <person name="Pietrasiak N."/>
        </authorList>
    </citation>
    <scope>NUCLEOTIDE SEQUENCE</scope>
    <source>
        <strain evidence="5">UHER 2000/2452</strain>
    </source>
</reference>
<dbReference type="SMART" id="SM00490">
    <property type="entry name" value="HELICc"/>
    <property type="match status" value="1"/>
</dbReference>
<evidence type="ECO:0000256" key="2">
    <source>
        <dbReference type="ARBA" id="ARBA00022840"/>
    </source>
</evidence>
<dbReference type="InterPro" id="IPR014001">
    <property type="entry name" value="Helicase_ATP-bd"/>
</dbReference>
<dbReference type="InterPro" id="IPR001650">
    <property type="entry name" value="Helicase_C-like"/>
</dbReference>
<dbReference type="EMBL" id="JAHHHD010000010">
    <property type="protein sequence ID" value="MBW4659245.1"/>
    <property type="molecule type" value="Genomic_DNA"/>
</dbReference>
<accession>A0A951QB70</accession>
<dbReference type="PROSITE" id="PS51192">
    <property type="entry name" value="HELICASE_ATP_BIND_1"/>
    <property type="match status" value="1"/>
</dbReference>
<organism evidence="5 6">
    <name type="scientific">Drouetiella hepatica Uher 2000/2452</name>
    <dbReference type="NCBI Taxonomy" id="904376"/>
    <lineage>
        <taxon>Bacteria</taxon>
        <taxon>Bacillati</taxon>
        <taxon>Cyanobacteriota</taxon>
        <taxon>Cyanophyceae</taxon>
        <taxon>Oculatellales</taxon>
        <taxon>Oculatellaceae</taxon>
        <taxon>Drouetiella</taxon>
    </lineage>
</organism>
<keyword evidence="1" id="KW-0547">Nucleotide-binding</keyword>